<accession>A0A0C2G1Q4</accession>
<proteinExistence type="predicted"/>
<organism evidence="2 3">
    <name type="scientific">Ancylostoma duodenale</name>
    <dbReference type="NCBI Taxonomy" id="51022"/>
    <lineage>
        <taxon>Eukaryota</taxon>
        <taxon>Metazoa</taxon>
        <taxon>Ecdysozoa</taxon>
        <taxon>Nematoda</taxon>
        <taxon>Chromadorea</taxon>
        <taxon>Rhabditida</taxon>
        <taxon>Rhabditina</taxon>
        <taxon>Rhabditomorpha</taxon>
        <taxon>Strongyloidea</taxon>
        <taxon>Ancylostomatidae</taxon>
        <taxon>Ancylostomatinae</taxon>
        <taxon>Ancylostoma</taxon>
    </lineage>
</organism>
<evidence type="ECO:0000256" key="1">
    <source>
        <dbReference type="SAM" id="MobiDB-lite"/>
    </source>
</evidence>
<reference evidence="2 3" key="1">
    <citation type="submission" date="2013-12" db="EMBL/GenBank/DDBJ databases">
        <title>Draft genome of the parsitic nematode Ancylostoma duodenale.</title>
        <authorList>
            <person name="Mitreva M."/>
        </authorList>
    </citation>
    <scope>NUCLEOTIDE SEQUENCE [LARGE SCALE GENOMIC DNA]</scope>
    <source>
        <strain evidence="2 3">Zhejiang</strain>
    </source>
</reference>
<evidence type="ECO:0000313" key="2">
    <source>
        <dbReference type="EMBL" id="KIH54855.1"/>
    </source>
</evidence>
<dbReference type="AlphaFoldDB" id="A0A0C2G1Q4"/>
<evidence type="ECO:0000313" key="3">
    <source>
        <dbReference type="Proteomes" id="UP000054047"/>
    </source>
</evidence>
<feature type="region of interest" description="Disordered" evidence="1">
    <location>
        <begin position="1"/>
        <end position="22"/>
    </location>
</feature>
<dbReference type="Proteomes" id="UP000054047">
    <property type="component" value="Unassembled WGS sequence"/>
</dbReference>
<sequence>MYEMRNSCAAGPQGQSPRETKVDARTPIPLLEMSFSPRARVVICSPAGSLFLRENAASFGADLRKGSGSWAFLGSNFAAKR</sequence>
<protein>
    <submittedName>
        <fullName evidence="2">Uncharacterized protein</fullName>
    </submittedName>
</protein>
<name>A0A0C2G1Q4_9BILA</name>
<dbReference type="EMBL" id="KN738338">
    <property type="protein sequence ID" value="KIH54855.1"/>
    <property type="molecule type" value="Genomic_DNA"/>
</dbReference>
<gene>
    <name evidence="2" type="ORF">ANCDUO_14996</name>
</gene>
<keyword evidence="3" id="KW-1185">Reference proteome</keyword>